<dbReference type="AlphaFoldDB" id="A0A1I8N2I9"/>
<evidence type="ECO:0000256" key="1">
    <source>
        <dbReference type="ARBA" id="ARBA00004141"/>
    </source>
</evidence>
<keyword evidence="8 12" id="KW-0406">Ion transport</keyword>
<evidence type="ECO:0000256" key="3">
    <source>
        <dbReference type="ARBA" id="ARBA00022448"/>
    </source>
</evidence>
<evidence type="ECO:0000256" key="9">
    <source>
        <dbReference type="ARBA" id="ARBA00023136"/>
    </source>
</evidence>
<dbReference type="Proteomes" id="UP001652621">
    <property type="component" value="Unplaced"/>
</dbReference>
<keyword evidence="11 12" id="KW-0407">Ion channel</keyword>
<dbReference type="VEuPathDB" id="VectorBase:MDOA010869"/>
<evidence type="ECO:0000256" key="10">
    <source>
        <dbReference type="ARBA" id="ARBA00023201"/>
    </source>
</evidence>
<reference evidence="14" key="1">
    <citation type="submission" date="2020-05" db="UniProtKB">
        <authorList>
            <consortium name="EnsemblMetazoa"/>
        </authorList>
    </citation>
    <scope>IDENTIFICATION</scope>
    <source>
        <strain evidence="14">Aabys</strain>
    </source>
</reference>
<dbReference type="GO" id="GO:0015280">
    <property type="term" value="F:ligand-gated sodium channel activity"/>
    <property type="evidence" value="ECO:0007669"/>
    <property type="project" value="TreeGrafter"/>
</dbReference>
<keyword evidence="4 12" id="KW-0894">Sodium channel</keyword>
<dbReference type="InterPro" id="IPR001873">
    <property type="entry name" value="ENaC"/>
</dbReference>
<proteinExistence type="inferred from homology"/>
<keyword evidence="9 13" id="KW-0472">Membrane</keyword>
<comment type="subcellular location">
    <subcellularLocation>
        <location evidence="1">Membrane</location>
        <topology evidence="1">Multi-pass membrane protein</topology>
    </subcellularLocation>
</comment>
<dbReference type="eggNOG" id="KOG4294">
    <property type="taxonomic scope" value="Eukaryota"/>
</dbReference>
<dbReference type="GO" id="GO:0005886">
    <property type="term" value="C:plasma membrane"/>
    <property type="evidence" value="ECO:0007669"/>
    <property type="project" value="TreeGrafter"/>
</dbReference>
<evidence type="ECO:0000256" key="7">
    <source>
        <dbReference type="ARBA" id="ARBA00023053"/>
    </source>
</evidence>
<protein>
    <submittedName>
        <fullName evidence="16">Pickpocket protein 28-like</fullName>
    </submittedName>
</protein>
<evidence type="ECO:0000256" key="12">
    <source>
        <dbReference type="RuleBase" id="RU000679"/>
    </source>
</evidence>
<keyword evidence="3 12" id="KW-0813">Transport</keyword>
<dbReference type="Gene3D" id="2.60.470.10">
    <property type="entry name" value="Acid-sensing ion channels like domains"/>
    <property type="match status" value="1"/>
</dbReference>
<dbReference type="Pfam" id="PF00858">
    <property type="entry name" value="ASC"/>
    <property type="match status" value="1"/>
</dbReference>
<sequence length="554" mass="63419">MACPASNLEDISSMDLEEIPAAKDKTSETLDKKSLSLSLKEIYEEFCSNTSIHGFQYFGQRRQRKEVGFWIIVFIITIYLCTSIIVKIYMKWCETPVIVSFSEKSTPIWSIPFPAITICPETKRALKEKDKDYGHLLASLQSYAAAGQTLSSNFSLKELHETLTLMHICRSEIDQFYEIPKLNLEPFDYFETMDGMLPPMASYLVLCKWFGKFENCQNLFSKVYTDGGICYTFNSLKAQDLFRSEVVQHQISEKERNDSRILNWSLEEGYASDVDLLTYPARVLSSGSDAGFQIYLQSFPQELDYTCNGAVQGFKILLHSPDATPSVAKHFVRISGDKEILIAVKPKMIITSKDISAYDPDRRRCFLNKERQLRFYKVYSQDNCERECLSNFTYSQCGCVRFSMPRFPEMEICGEDKIKCYRKAKEQLRLQQFSEGLKKANGPSMADCNCMPACTSLDYDTEISEGIFDVESTQRAFNVTNLFTGKVSLVEIYFKENQFITSRRSELYGVSDLLANFGGVFGLFMGISILSVVELFYHCTLRLWSNMTLSSRVN</sequence>
<dbReference type="Gene3D" id="1.10.287.770">
    <property type="entry name" value="YojJ-like"/>
    <property type="match status" value="1"/>
</dbReference>
<dbReference type="PANTHER" id="PTHR11690:SF288">
    <property type="entry name" value="AMILORIDE-SENSITIVE NA+ CHANNEL-RELATED"/>
    <property type="match status" value="1"/>
</dbReference>
<dbReference type="PRINTS" id="PR01078">
    <property type="entry name" value="AMINACHANNEL"/>
</dbReference>
<evidence type="ECO:0000256" key="13">
    <source>
        <dbReference type="SAM" id="Phobius"/>
    </source>
</evidence>
<comment type="similarity">
    <text evidence="2 12">Belongs to the amiloride-sensitive sodium channel (TC 1.A.6) family.</text>
</comment>
<dbReference type="OrthoDB" id="6021021at2759"/>
<evidence type="ECO:0000256" key="8">
    <source>
        <dbReference type="ARBA" id="ARBA00023065"/>
    </source>
</evidence>
<evidence type="ECO:0000313" key="14">
    <source>
        <dbReference type="EnsemblMetazoa" id="MDOA010869-PA"/>
    </source>
</evidence>
<accession>A0A1I8N2I9</accession>
<gene>
    <name evidence="14" type="primary">101887380</name>
    <name evidence="16" type="synonym">LOC101887380</name>
</gene>
<evidence type="ECO:0000313" key="15">
    <source>
        <dbReference type="Proteomes" id="UP001652621"/>
    </source>
</evidence>
<keyword evidence="15" id="KW-1185">Reference proteome</keyword>
<keyword evidence="5 12" id="KW-0812">Transmembrane</keyword>
<feature type="transmembrane region" description="Helical" evidence="13">
    <location>
        <begin position="67"/>
        <end position="90"/>
    </location>
</feature>
<dbReference type="KEGG" id="mde:101887380"/>
<evidence type="ECO:0000256" key="2">
    <source>
        <dbReference type="ARBA" id="ARBA00007193"/>
    </source>
</evidence>
<evidence type="ECO:0000256" key="4">
    <source>
        <dbReference type="ARBA" id="ARBA00022461"/>
    </source>
</evidence>
<feature type="transmembrane region" description="Helical" evidence="13">
    <location>
        <begin position="513"/>
        <end position="537"/>
    </location>
</feature>
<keyword evidence="10 12" id="KW-0739">Sodium transport</keyword>
<organism evidence="14">
    <name type="scientific">Musca domestica</name>
    <name type="common">House fly</name>
    <dbReference type="NCBI Taxonomy" id="7370"/>
    <lineage>
        <taxon>Eukaryota</taxon>
        <taxon>Metazoa</taxon>
        <taxon>Ecdysozoa</taxon>
        <taxon>Arthropoda</taxon>
        <taxon>Hexapoda</taxon>
        <taxon>Insecta</taxon>
        <taxon>Pterygota</taxon>
        <taxon>Neoptera</taxon>
        <taxon>Endopterygota</taxon>
        <taxon>Diptera</taxon>
        <taxon>Brachycera</taxon>
        <taxon>Muscomorpha</taxon>
        <taxon>Muscoidea</taxon>
        <taxon>Muscidae</taxon>
        <taxon>Musca</taxon>
    </lineage>
</organism>
<evidence type="ECO:0000256" key="5">
    <source>
        <dbReference type="ARBA" id="ARBA00022692"/>
    </source>
</evidence>
<dbReference type="PANTHER" id="PTHR11690">
    <property type="entry name" value="AMILORIDE-SENSITIVE SODIUM CHANNEL-RELATED"/>
    <property type="match status" value="1"/>
</dbReference>
<dbReference type="VEuPathDB" id="VectorBase:MDOMA2_008036"/>
<evidence type="ECO:0000313" key="16">
    <source>
        <dbReference type="RefSeq" id="XP_005176877.1"/>
    </source>
</evidence>
<reference evidence="16" key="2">
    <citation type="submission" date="2025-04" db="UniProtKB">
        <authorList>
            <consortium name="RefSeq"/>
        </authorList>
    </citation>
    <scope>IDENTIFICATION</scope>
    <source>
        <strain evidence="16">Aabys</strain>
    </source>
</reference>
<evidence type="ECO:0000256" key="11">
    <source>
        <dbReference type="ARBA" id="ARBA00023303"/>
    </source>
</evidence>
<name>A0A1I8N2I9_MUSDO</name>
<evidence type="ECO:0000256" key="6">
    <source>
        <dbReference type="ARBA" id="ARBA00022989"/>
    </source>
</evidence>
<dbReference type="EnsemblMetazoa" id="MDOA010869-RA">
    <property type="protein sequence ID" value="MDOA010869-PA"/>
    <property type="gene ID" value="MDOA010869"/>
</dbReference>
<keyword evidence="7" id="KW-0915">Sodium</keyword>
<dbReference type="RefSeq" id="XP_005176877.1">
    <property type="nucleotide sequence ID" value="XM_005176820.1"/>
</dbReference>
<keyword evidence="6 13" id="KW-1133">Transmembrane helix</keyword>
<dbReference type="GeneID" id="101887380"/>